<dbReference type="GO" id="GO:0003993">
    <property type="term" value="F:acid phosphatase activity"/>
    <property type="evidence" value="ECO:0007669"/>
    <property type="project" value="InterPro"/>
</dbReference>
<comment type="caution">
    <text evidence="5">The sequence shown here is derived from an EMBL/GenBank/DDBJ whole genome shotgun (WGS) entry which is preliminary data.</text>
</comment>
<dbReference type="Gene3D" id="3.60.21.10">
    <property type="match status" value="1"/>
</dbReference>
<dbReference type="SUPFAM" id="SSF56300">
    <property type="entry name" value="Metallo-dependent phosphatases"/>
    <property type="match status" value="1"/>
</dbReference>
<evidence type="ECO:0000259" key="4">
    <source>
        <dbReference type="Pfam" id="PF16656"/>
    </source>
</evidence>
<dbReference type="InterPro" id="IPR004843">
    <property type="entry name" value="Calcineurin-like_PHP"/>
</dbReference>
<evidence type="ECO:0000259" key="3">
    <source>
        <dbReference type="Pfam" id="PF00149"/>
    </source>
</evidence>
<dbReference type="PANTHER" id="PTHR22953:SF153">
    <property type="entry name" value="PURPLE ACID PHOSPHATASE"/>
    <property type="match status" value="1"/>
</dbReference>
<dbReference type="RefSeq" id="WP_207247993.1">
    <property type="nucleotide sequence ID" value="NZ_JAFMOF010000003.1"/>
</dbReference>
<name>A0A939FSG6_9ACTN</name>
<proteinExistence type="predicted"/>
<protein>
    <submittedName>
        <fullName evidence="5">Metallophosphoesterase family protein</fullName>
    </submittedName>
</protein>
<feature type="domain" description="Purple acid phosphatase N-terminal" evidence="4">
    <location>
        <begin position="82"/>
        <end position="179"/>
    </location>
</feature>
<organism evidence="5 6">
    <name type="scientific">Streptomyces triculaminicus</name>
    <dbReference type="NCBI Taxonomy" id="2816232"/>
    <lineage>
        <taxon>Bacteria</taxon>
        <taxon>Bacillati</taxon>
        <taxon>Actinomycetota</taxon>
        <taxon>Actinomycetes</taxon>
        <taxon>Kitasatosporales</taxon>
        <taxon>Streptomycetaceae</taxon>
        <taxon>Streptomyces</taxon>
    </lineage>
</organism>
<dbReference type="Gene3D" id="2.60.40.380">
    <property type="entry name" value="Purple acid phosphatase-like, N-terminal"/>
    <property type="match status" value="1"/>
</dbReference>
<feature type="region of interest" description="Disordered" evidence="2">
    <location>
        <begin position="524"/>
        <end position="567"/>
    </location>
</feature>
<feature type="compositionally biased region" description="Gly residues" evidence="2">
    <location>
        <begin position="538"/>
        <end position="550"/>
    </location>
</feature>
<dbReference type="InterPro" id="IPR039331">
    <property type="entry name" value="PAPs-like"/>
</dbReference>
<dbReference type="InterPro" id="IPR006311">
    <property type="entry name" value="TAT_signal"/>
</dbReference>
<feature type="domain" description="Calcineurin-like phosphoesterase" evidence="3">
    <location>
        <begin position="210"/>
        <end position="404"/>
    </location>
</feature>
<keyword evidence="1" id="KW-0732">Signal</keyword>
<dbReference type="Proteomes" id="UP000664781">
    <property type="component" value="Unassembled WGS sequence"/>
</dbReference>
<dbReference type="EMBL" id="JAFMOF010000003">
    <property type="protein sequence ID" value="MBO0655210.1"/>
    <property type="molecule type" value="Genomic_DNA"/>
</dbReference>
<dbReference type="InterPro" id="IPR008963">
    <property type="entry name" value="Purple_acid_Pase-like_N"/>
</dbReference>
<dbReference type="InterPro" id="IPR015914">
    <property type="entry name" value="PAPs_N"/>
</dbReference>
<accession>A0A939FSG6</accession>
<dbReference type="SUPFAM" id="SSF49363">
    <property type="entry name" value="Purple acid phosphatase, N-terminal domain"/>
    <property type="match status" value="1"/>
</dbReference>
<dbReference type="Pfam" id="PF16656">
    <property type="entry name" value="Pur_ac_phosph_N"/>
    <property type="match status" value="1"/>
</dbReference>
<reference evidence="5" key="1">
    <citation type="submission" date="2021-03" db="EMBL/GenBank/DDBJ databases">
        <title>Streptomyces strains.</title>
        <authorList>
            <person name="Lund M.B."/>
            <person name="Toerring T."/>
        </authorList>
    </citation>
    <scope>NUCLEOTIDE SEQUENCE</scope>
    <source>
        <strain evidence="5">JCM 4242</strain>
    </source>
</reference>
<dbReference type="PROSITE" id="PS51318">
    <property type="entry name" value="TAT"/>
    <property type="match status" value="1"/>
</dbReference>
<evidence type="ECO:0000313" key="6">
    <source>
        <dbReference type="Proteomes" id="UP000664781"/>
    </source>
</evidence>
<evidence type="ECO:0000256" key="2">
    <source>
        <dbReference type="SAM" id="MobiDB-lite"/>
    </source>
</evidence>
<dbReference type="Pfam" id="PF00149">
    <property type="entry name" value="Metallophos"/>
    <property type="match status" value="1"/>
</dbReference>
<dbReference type="GO" id="GO:0046872">
    <property type="term" value="F:metal ion binding"/>
    <property type="evidence" value="ECO:0007669"/>
    <property type="project" value="InterPro"/>
</dbReference>
<dbReference type="AlphaFoldDB" id="A0A939FSG6"/>
<gene>
    <name evidence="5" type="ORF">J1792_21220</name>
</gene>
<dbReference type="PANTHER" id="PTHR22953">
    <property type="entry name" value="ACID PHOSPHATASE RELATED"/>
    <property type="match status" value="1"/>
</dbReference>
<keyword evidence="6" id="KW-1185">Reference proteome</keyword>
<evidence type="ECO:0000256" key="1">
    <source>
        <dbReference type="ARBA" id="ARBA00022729"/>
    </source>
</evidence>
<dbReference type="InterPro" id="IPR029052">
    <property type="entry name" value="Metallo-depent_PP-like"/>
</dbReference>
<sequence length="567" mass="61391">MDTPRVGIPDRLASRMSMAEQHEYLRTRLTRRGMLRAGAATAGAVTGTGLLGAGTAAYARTPSPTLVTAPATARVDGSLVAPFGRHLAFGADPRTQMRISWQVPFAVRRPHVRVGVRPWELGERIPAEVRDLHTPALTKKLPAVDQVYLHVALDDLRPGQTYYYGVGHDGHDPADPRHFAALGTFTTAPSRPEPFVFTAFGDQGVSYHALANDQLILGQNPAFHLHAGDICYADDSGAGKPTDVYDARVWDQFLAQTESVAARVPWMVTTGNHDMEAWYSPNGYGGQSARWALPDNGFDPRHAPGVYSFAYGNVGVVALDANDVSYEIAANAGYSRGRQTAWLDRRLRELRELPDIDFLVVFFHHCAFSTTRGHASDGGVRAAWLPLFEKHQVDLVINGHNHVYERTDAIKGTRVGKEVPIGESVDPARDGIVYVTAGGAGKTLYDFPAADSYEGHVRSVESVPSYFWAKGRVKSPERVEWSRVRYTGYSFLAVEAEPGRRPRLRVTALAESGARIDHFTVVRSGRRADPGPEPGTPTGRGAGTTTGGEAGPEHGAAGPRTGGTAGQ</sequence>
<evidence type="ECO:0000313" key="5">
    <source>
        <dbReference type="EMBL" id="MBO0655210.1"/>
    </source>
</evidence>